<keyword evidence="11 15" id="KW-0472">Membrane</keyword>
<dbReference type="EMBL" id="VCGU01000458">
    <property type="protein sequence ID" value="TRY63981.1"/>
    <property type="molecule type" value="Genomic_DNA"/>
</dbReference>
<proteinExistence type="inferred from homology"/>
<dbReference type="CDD" id="cd19510">
    <property type="entry name" value="RecA-like_BCS1"/>
    <property type="match status" value="1"/>
</dbReference>
<feature type="domain" description="AAA+ ATPase" evidence="16">
    <location>
        <begin position="218"/>
        <end position="353"/>
    </location>
</feature>
<keyword evidence="5 14" id="KW-0547">Nucleotide-binding</keyword>
<evidence type="ECO:0000259" key="17">
    <source>
        <dbReference type="SMART" id="SM01024"/>
    </source>
</evidence>
<dbReference type="FunFam" id="3.40.50.300:FF:000768">
    <property type="entry name" value="Probable mitochondrial chaperone bcs1"/>
    <property type="match status" value="1"/>
</dbReference>
<comment type="caution">
    <text evidence="18">The sequence shown here is derived from an EMBL/GenBank/DDBJ whole genome shotgun (WGS) entry which is preliminary data.</text>
</comment>
<keyword evidence="6" id="KW-0999">Mitochondrion inner membrane</keyword>
<keyword evidence="19" id="KW-1185">Reference proteome</keyword>
<evidence type="ECO:0000259" key="16">
    <source>
        <dbReference type="SMART" id="SM00382"/>
    </source>
</evidence>
<evidence type="ECO:0000256" key="14">
    <source>
        <dbReference type="RuleBase" id="RU003651"/>
    </source>
</evidence>
<dbReference type="InterPro" id="IPR014851">
    <property type="entry name" value="BCS1_N"/>
</dbReference>
<organism evidence="18 19">
    <name type="scientific">Tigriopus californicus</name>
    <name type="common">Marine copepod</name>
    <dbReference type="NCBI Taxonomy" id="6832"/>
    <lineage>
        <taxon>Eukaryota</taxon>
        <taxon>Metazoa</taxon>
        <taxon>Ecdysozoa</taxon>
        <taxon>Arthropoda</taxon>
        <taxon>Crustacea</taxon>
        <taxon>Multicrustacea</taxon>
        <taxon>Hexanauplia</taxon>
        <taxon>Copepoda</taxon>
        <taxon>Harpacticoida</taxon>
        <taxon>Harpacticidae</taxon>
        <taxon>Tigriopus</taxon>
    </lineage>
</organism>
<name>A0A553NEX5_TIGCA</name>
<dbReference type="InterPro" id="IPR003960">
    <property type="entry name" value="ATPase_AAA_CS"/>
</dbReference>
<evidence type="ECO:0000256" key="4">
    <source>
        <dbReference type="ARBA" id="ARBA00022692"/>
    </source>
</evidence>
<dbReference type="Pfam" id="PF25426">
    <property type="entry name" value="AAA_lid_BCS1"/>
    <property type="match status" value="1"/>
</dbReference>
<dbReference type="InterPro" id="IPR003959">
    <property type="entry name" value="ATPase_AAA_core"/>
</dbReference>
<evidence type="ECO:0000256" key="12">
    <source>
        <dbReference type="ARBA" id="ARBA00032816"/>
    </source>
</evidence>
<evidence type="ECO:0000313" key="19">
    <source>
        <dbReference type="Proteomes" id="UP000318571"/>
    </source>
</evidence>
<comment type="subcellular location">
    <subcellularLocation>
        <location evidence="1">Mitochondrion inner membrane</location>
        <topology evidence="1">Single-pass membrane protein</topology>
    </subcellularLocation>
</comment>
<evidence type="ECO:0000256" key="13">
    <source>
        <dbReference type="ARBA" id="ARBA00048778"/>
    </source>
</evidence>
<evidence type="ECO:0000256" key="3">
    <source>
        <dbReference type="ARBA" id="ARBA00016942"/>
    </source>
</evidence>
<dbReference type="GO" id="GO:0005743">
    <property type="term" value="C:mitochondrial inner membrane"/>
    <property type="evidence" value="ECO:0007669"/>
    <property type="project" value="UniProtKB-SubCell"/>
</dbReference>
<keyword evidence="10" id="KW-0496">Mitochondrion</keyword>
<dbReference type="InterPro" id="IPR050747">
    <property type="entry name" value="Mitochondrial_chaperone_BCS1"/>
</dbReference>
<evidence type="ECO:0000256" key="11">
    <source>
        <dbReference type="ARBA" id="ARBA00023136"/>
    </source>
</evidence>
<evidence type="ECO:0000313" key="18">
    <source>
        <dbReference type="EMBL" id="TRY63981.1"/>
    </source>
</evidence>
<dbReference type="GO" id="GO:0016887">
    <property type="term" value="F:ATP hydrolysis activity"/>
    <property type="evidence" value="ECO:0007669"/>
    <property type="project" value="InterPro"/>
</dbReference>
<evidence type="ECO:0000256" key="7">
    <source>
        <dbReference type="ARBA" id="ARBA00022801"/>
    </source>
</evidence>
<dbReference type="SMART" id="SM01024">
    <property type="entry name" value="BCS1_N"/>
    <property type="match status" value="1"/>
</dbReference>
<protein>
    <recommendedName>
        <fullName evidence="3">Mitochondrial chaperone BCS1</fullName>
    </recommendedName>
    <alternativeName>
        <fullName evidence="12">BCS1-like protein</fullName>
    </alternativeName>
</protein>
<dbReference type="PANTHER" id="PTHR23070">
    <property type="entry name" value="BCS1 AAA-TYPE ATPASE"/>
    <property type="match status" value="1"/>
</dbReference>
<dbReference type="InterPro" id="IPR057495">
    <property type="entry name" value="AAA_lid_BCS1"/>
</dbReference>
<dbReference type="Gene3D" id="3.40.50.300">
    <property type="entry name" value="P-loop containing nucleotide triphosphate hydrolases"/>
    <property type="match status" value="1"/>
</dbReference>
<evidence type="ECO:0000256" key="10">
    <source>
        <dbReference type="ARBA" id="ARBA00023128"/>
    </source>
</evidence>
<dbReference type="AlphaFoldDB" id="A0A553NEX5"/>
<keyword evidence="4 15" id="KW-0812">Transmembrane</keyword>
<evidence type="ECO:0000256" key="15">
    <source>
        <dbReference type="SAM" id="Phobius"/>
    </source>
</evidence>
<evidence type="ECO:0000256" key="5">
    <source>
        <dbReference type="ARBA" id="ARBA00022741"/>
    </source>
</evidence>
<feature type="domain" description="BCS1 N-terminal" evidence="17">
    <location>
        <begin position="23"/>
        <end position="187"/>
    </location>
</feature>
<dbReference type="PROSITE" id="PS00674">
    <property type="entry name" value="AAA"/>
    <property type="match status" value="1"/>
</dbReference>
<accession>A0A553NEX5</accession>
<evidence type="ECO:0000256" key="6">
    <source>
        <dbReference type="ARBA" id="ARBA00022792"/>
    </source>
</evidence>
<reference evidence="18 19" key="1">
    <citation type="journal article" date="2018" name="Nat. Ecol. Evol.">
        <title>Genomic signatures of mitonuclear coevolution across populations of Tigriopus californicus.</title>
        <authorList>
            <person name="Barreto F.S."/>
            <person name="Watson E.T."/>
            <person name="Lima T.G."/>
            <person name="Willett C.S."/>
            <person name="Edmands S."/>
            <person name="Li W."/>
            <person name="Burton R.S."/>
        </authorList>
    </citation>
    <scope>NUCLEOTIDE SEQUENCE [LARGE SCALE GENOMIC DNA]</scope>
    <source>
        <strain evidence="18 19">San Diego</strain>
    </source>
</reference>
<keyword evidence="9 15" id="KW-1133">Transmembrane helix</keyword>
<dbReference type="GO" id="GO:0034551">
    <property type="term" value="P:mitochondrial respiratory chain complex III assembly"/>
    <property type="evidence" value="ECO:0007669"/>
    <property type="project" value="UniProtKB-ARBA"/>
</dbReference>
<dbReference type="Pfam" id="PF00004">
    <property type="entry name" value="AAA"/>
    <property type="match status" value="1"/>
</dbReference>
<gene>
    <name evidence="18" type="ORF">TCAL_00319</name>
</gene>
<comment type="catalytic activity">
    <reaction evidence="13">
        <text>ATP + H2O = ADP + phosphate + H(+)</text>
        <dbReference type="Rhea" id="RHEA:13065"/>
        <dbReference type="ChEBI" id="CHEBI:15377"/>
        <dbReference type="ChEBI" id="CHEBI:15378"/>
        <dbReference type="ChEBI" id="CHEBI:30616"/>
        <dbReference type="ChEBI" id="CHEBI:43474"/>
        <dbReference type="ChEBI" id="CHEBI:456216"/>
    </reaction>
    <physiologicalReaction direction="left-to-right" evidence="13">
        <dbReference type="Rhea" id="RHEA:13066"/>
    </physiologicalReaction>
</comment>
<comment type="similarity">
    <text evidence="2">Belongs to the AAA ATPase family. BCS1 subfamily.</text>
</comment>
<evidence type="ECO:0000256" key="2">
    <source>
        <dbReference type="ARBA" id="ARBA00007448"/>
    </source>
</evidence>
<dbReference type="SMART" id="SM00382">
    <property type="entry name" value="AAA"/>
    <property type="match status" value="1"/>
</dbReference>
<dbReference type="OrthoDB" id="10251412at2759"/>
<evidence type="ECO:0000256" key="1">
    <source>
        <dbReference type="ARBA" id="ARBA00004434"/>
    </source>
</evidence>
<evidence type="ECO:0000256" key="8">
    <source>
        <dbReference type="ARBA" id="ARBA00022840"/>
    </source>
</evidence>
<dbReference type="OMA" id="WMTLYQR"/>
<sequence length="418" mass="47215">MGLTEVVSGLSDNPYFGAGFGLFGLGAVTAMARKGSQVGMIMFRRHCMTTVEVTCKDKSYNWLLQWITSRGARRTQHLSVDTSFVESDSGKITTKYDFQPSVGIHLMNYQNVWIRVERTREQRMMDPWETIQLTTLGNHKALFASMLEEAREMVMAEHRGKTVMYTVLGTEWRQFGLPRQRRPIESVVLDANVSRDLVQDVREFLDSSDWYRQRGIPYRRGYLLHGPPGCGKSSFISALAGELEFSIAVLNLSDRSMSDDRLNYRLADAPTNSIILLEDIDAAFVNRETNPQLEAAYQGLNRVTFSGLLNAIDGVTSSEGRVIFMTTNYLDRLDPALIRPGRVDLKQYIGHCSESQLLEMFDRFYPDAKAGQAAEFAHSVASENVDVSAAQVQGYFMFFKNDPNLALSNAWRLTRSTQ</sequence>
<dbReference type="STRING" id="6832.A0A553NEX5"/>
<keyword evidence="8 14" id="KW-0067">ATP-binding</keyword>
<dbReference type="InterPro" id="IPR003593">
    <property type="entry name" value="AAA+_ATPase"/>
</dbReference>
<dbReference type="GO" id="GO:0005524">
    <property type="term" value="F:ATP binding"/>
    <property type="evidence" value="ECO:0007669"/>
    <property type="project" value="UniProtKB-KW"/>
</dbReference>
<dbReference type="Pfam" id="PF08740">
    <property type="entry name" value="BCS1_N"/>
    <property type="match status" value="1"/>
</dbReference>
<keyword evidence="7" id="KW-0378">Hydrolase</keyword>
<dbReference type="InterPro" id="IPR027417">
    <property type="entry name" value="P-loop_NTPase"/>
</dbReference>
<evidence type="ECO:0000256" key="9">
    <source>
        <dbReference type="ARBA" id="ARBA00022989"/>
    </source>
</evidence>
<dbReference type="SUPFAM" id="SSF52540">
    <property type="entry name" value="P-loop containing nucleoside triphosphate hydrolases"/>
    <property type="match status" value="1"/>
</dbReference>
<dbReference type="Proteomes" id="UP000318571">
    <property type="component" value="Chromosome 10"/>
</dbReference>
<feature type="transmembrane region" description="Helical" evidence="15">
    <location>
        <begin position="15"/>
        <end position="32"/>
    </location>
</feature>